<dbReference type="EMBL" id="JAUHTB010000002">
    <property type="protein sequence ID" value="MDN4504986.1"/>
    <property type="molecule type" value="Genomic_DNA"/>
</dbReference>
<feature type="transmembrane region" description="Helical" evidence="11">
    <location>
        <begin position="585"/>
        <end position="603"/>
    </location>
</feature>
<feature type="transmembrane region" description="Helical" evidence="11">
    <location>
        <begin position="635"/>
        <end position="657"/>
    </location>
</feature>
<evidence type="ECO:0000259" key="16">
    <source>
        <dbReference type="Pfam" id="PF20501"/>
    </source>
</evidence>
<dbReference type="InterPro" id="IPR001516">
    <property type="entry name" value="Proton_antipo_N"/>
</dbReference>
<evidence type="ECO:0000256" key="3">
    <source>
        <dbReference type="ARBA" id="ARBA00022449"/>
    </source>
</evidence>
<accession>A0ABT8GXQ9</accession>
<evidence type="ECO:0000259" key="12">
    <source>
        <dbReference type="Pfam" id="PF00361"/>
    </source>
</evidence>
<dbReference type="InterPro" id="IPR050616">
    <property type="entry name" value="CPA3_Na-H_Antiporter_A"/>
</dbReference>
<evidence type="ECO:0000259" key="14">
    <source>
        <dbReference type="Pfam" id="PF04039"/>
    </source>
</evidence>
<keyword evidence="2" id="KW-0813">Transport</keyword>
<feature type="transmembrane region" description="Helical" evidence="11">
    <location>
        <begin position="866"/>
        <end position="890"/>
    </location>
</feature>
<feature type="transmembrane region" description="Helical" evidence="11">
    <location>
        <begin position="438"/>
        <end position="461"/>
    </location>
</feature>
<keyword evidence="18" id="KW-1185">Reference proteome</keyword>
<evidence type="ECO:0000256" key="1">
    <source>
        <dbReference type="ARBA" id="ARBA00004651"/>
    </source>
</evidence>
<feature type="transmembrane region" description="Helical" evidence="11">
    <location>
        <begin position="400"/>
        <end position="426"/>
    </location>
</feature>
<feature type="transmembrane region" description="Helical" evidence="11">
    <location>
        <begin position="669"/>
        <end position="689"/>
    </location>
</feature>
<dbReference type="Pfam" id="PF00361">
    <property type="entry name" value="Proton_antipo_M"/>
    <property type="match status" value="1"/>
</dbReference>
<feature type="domain" description="NADH-Ubiquinone oxidoreductase (complex I) chain 5 N-terminal" evidence="13">
    <location>
        <begin position="52"/>
        <end position="101"/>
    </location>
</feature>
<feature type="transmembrane region" description="Helical" evidence="11">
    <location>
        <begin position="357"/>
        <end position="380"/>
    </location>
</feature>
<evidence type="ECO:0000256" key="5">
    <source>
        <dbReference type="ARBA" id="ARBA00022692"/>
    </source>
</evidence>
<dbReference type="RefSeq" id="WP_301162205.1">
    <property type="nucleotide sequence ID" value="NZ_JAUHTB010000002.1"/>
</dbReference>
<dbReference type="InterPro" id="IPR001750">
    <property type="entry name" value="ND/Mrp_TM"/>
</dbReference>
<feature type="domain" description="MrpA C-terminal/MbhE" evidence="16">
    <location>
        <begin position="667"/>
        <end position="748"/>
    </location>
</feature>
<dbReference type="Pfam" id="PF13244">
    <property type="entry name" value="MbhD"/>
    <property type="match status" value="1"/>
</dbReference>
<feature type="transmembrane region" description="Helical" evidence="11">
    <location>
        <begin position="555"/>
        <end position="573"/>
    </location>
</feature>
<proteinExistence type="predicted"/>
<comment type="subcellular location">
    <subcellularLocation>
        <location evidence="1">Cell membrane</location>
        <topology evidence="1">Multi-pass membrane protein</topology>
    </subcellularLocation>
    <subcellularLocation>
        <location evidence="9">Membrane</location>
        <topology evidence="9">Multi-pass membrane protein</topology>
    </subcellularLocation>
</comment>
<keyword evidence="8 11" id="KW-0472">Membrane</keyword>
<feature type="transmembrane region" description="Helical" evidence="11">
    <location>
        <begin position="804"/>
        <end position="822"/>
    </location>
</feature>
<keyword evidence="5 9" id="KW-0812">Transmembrane</keyword>
<feature type="transmembrane region" description="Helical" evidence="11">
    <location>
        <begin position="834"/>
        <end position="854"/>
    </location>
</feature>
<keyword evidence="6 11" id="KW-1133">Transmembrane helix</keyword>
<sequence length="928" mass="96220">MLFFALAVVFVAVFAAVPATTRWGRGAGYVLAVPLLIAAVIVLGLPLGSSQWMPWIPSLGVGIALRLDGLSLLFAVLVLVIGAVVLCYSARYLNKRGSPSFYLTMTAFAASMSVLVLADDLVLLFVAWEATTLCSFFLIAQSGPAARAPAVRTLLVTVAGGLSLLAAVATMAITTGTTRLSDVLIDPVWQERPALTATVAVLLVGAVFTKSAQIPFQSWLPDSMVAITPVSAYLHAAAMVKAGIYLALRFAPAMNSTPVWSTLLIIGGVATALFGAFAALRRHDLKELLAYSTMSQLGLLITLIGVGTPLALTAAVVHTVAHALFKSALFMLVGVVDHRAGTRDIRQLAGIRLRMPATIAATGFAAASMAGLPLLLGFISKEAMFTALWSAPGPRWLGPVLTGGAALTSALTIAYSGRLVLALVGGRREGRVVREASWLFWTPPALCALAGLVLGVAPGLLDAPASAAASASASFPLEVRLELWHGVTVPLAVSAVVVFCGVSLILARRRVEAVAAPMAFPWSGIAVIDGLRTAVIQIGAAVGGWTSTFSPARHLAVPVLGLMALTVAGAATIDDLPAVVGAPSRPIDWVLVALIAVGVLATVRARTRVASVVVVGIVGFTMTLWFFALGATDVALTQLLIEILTISVMVLLLRRLPHRFTADTTRRRIPAAALAIAAGAATALGTWALTGRRDLSPAADYFLRHGADATGGANLVNTILVDFRALDTLGELTVLGVAGLATAALLQSRPLSPDRPTNLNVQSPLADARANAVFLQSTTKALGPVVILISLILLLRGHNEPGGGFIAALVGGAGVALMYLAAPSDAEARIRWPHLTLIGAGVTVGVTVGFLGYSHGSFLTPMHFDIAGLPVTTALIFDIGVYLAVIGVILTSFDLLGRSSPDPPSVTGVSPPDEPSTCDYPTVEVTTR</sequence>
<reference evidence="17 18" key="1">
    <citation type="submission" date="2023-07" db="EMBL/GenBank/DDBJ databases">
        <title>Strategy for survival of the halotoleranting strain Dietzia MX2 from the Yakshinskoe mineral salts deposit.</title>
        <authorList>
            <person name="Kharitonova M.A."/>
            <person name="Kupriyanova-Ashina F.G."/>
            <person name="Shakirov T.R."/>
            <person name="Vafina M.S."/>
            <person name="Ilinskaya O.N."/>
        </authorList>
    </citation>
    <scope>NUCLEOTIDE SEQUENCE [LARGE SCALE GENOMIC DNA]</scope>
    <source>
        <strain evidence="17 18">MX2</strain>
    </source>
</reference>
<dbReference type="PANTHER" id="PTHR43373">
    <property type="entry name" value="NA(+)/H(+) ANTIPORTER SUBUNIT"/>
    <property type="match status" value="1"/>
</dbReference>
<dbReference type="NCBIfam" id="NF009290">
    <property type="entry name" value="PRK12650.1"/>
    <property type="match status" value="1"/>
</dbReference>
<feature type="transmembrane region" description="Helical" evidence="11">
    <location>
        <begin position="194"/>
        <end position="212"/>
    </location>
</feature>
<feature type="transmembrane region" description="Helical" evidence="11">
    <location>
        <begin position="28"/>
        <end position="48"/>
    </location>
</feature>
<gene>
    <name evidence="17" type="ORF">QYF62_02780</name>
</gene>
<evidence type="ECO:0000256" key="8">
    <source>
        <dbReference type="ARBA" id="ARBA00023136"/>
    </source>
</evidence>
<feature type="transmembrane region" description="Helical" evidence="11">
    <location>
        <begin position="781"/>
        <end position="798"/>
    </location>
</feature>
<feature type="transmembrane region" description="Helical" evidence="11">
    <location>
        <begin position="260"/>
        <end position="281"/>
    </location>
</feature>
<feature type="transmembrane region" description="Helical" evidence="11">
    <location>
        <begin position="312"/>
        <end position="336"/>
    </location>
</feature>
<comment type="caution">
    <text evidence="17">The sequence shown here is derived from an EMBL/GenBank/DDBJ whole genome shotgun (WGS) entry which is preliminary data.</text>
</comment>
<dbReference type="InterPro" id="IPR025383">
    <property type="entry name" value="MrpA_C/MbhD"/>
</dbReference>
<dbReference type="Pfam" id="PF20501">
    <property type="entry name" value="MbhE"/>
    <property type="match status" value="1"/>
</dbReference>
<evidence type="ECO:0000256" key="6">
    <source>
        <dbReference type="ARBA" id="ARBA00022989"/>
    </source>
</evidence>
<dbReference type="Pfam" id="PF04039">
    <property type="entry name" value="MnhB"/>
    <property type="match status" value="1"/>
</dbReference>
<organism evidence="17 18">
    <name type="scientific">Dietzia maris</name>
    <dbReference type="NCBI Taxonomy" id="37915"/>
    <lineage>
        <taxon>Bacteria</taxon>
        <taxon>Bacillati</taxon>
        <taxon>Actinomycetota</taxon>
        <taxon>Actinomycetes</taxon>
        <taxon>Mycobacteriales</taxon>
        <taxon>Dietziaceae</taxon>
        <taxon>Dietzia</taxon>
    </lineage>
</organism>
<keyword evidence="4" id="KW-1003">Cell membrane</keyword>
<feature type="transmembrane region" description="Helical" evidence="11">
    <location>
        <begin position="288"/>
        <end position="306"/>
    </location>
</feature>
<evidence type="ECO:0000256" key="11">
    <source>
        <dbReference type="SAM" id="Phobius"/>
    </source>
</evidence>
<name>A0ABT8GXQ9_9ACTN</name>
<evidence type="ECO:0000259" key="15">
    <source>
        <dbReference type="Pfam" id="PF13244"/>
    </source>
</evidence>
<evidence type="ECO:0000256" key="2">
    <source>
        <dbReference type="ARBA" id="ARBA00022448"/>
    </source>
</evidence>
<feature type="transmembrane region" description="Helical" evidence="11">
    <location>
        <begin position="152"/>
        <end position="174"/>
    </location>
</feature>
<keyword evidence="3" id="KW-0050">Antiport</keyword>
<dbReference type="PRINTS" id="PR01434">
    <property type="entry name" value="NADHDHGNASE5"/>
</dbReference>
<evidence type="ECO:0000313" key="17">
    <source>
        <dbReference type="EMBL" id="MDN4504986.1"/>
    </source>
</evidence>
<feature type="transmembrane region" description="Helical" evidence="11">
    <location>
        <begin position="483"/>
        <end position="507"/>
    </location>
</feature>
<evidence type="ECO:0000256" key="9">
    <source>
        <dbReference type="RuleBase" id="RU000320"/>
    </source>
</evidence>
<evidence type="ECO:0000256" key="10">
    <source>
        <dbReference type="SAM" id="MobiDB-lite"/>
    </source>
</evidence>
<dbReference type="Proteomes" id="UP001172702">
    <property type="component" value="Unassembled WGS sequence"/>
</dbReference>
<feature type="region of interest" description="Disordered" evidence="10">
    <location>
        <begin position="901"/>
        <end position="928"/>
    </location>
</feature>
<dbReference type="Pfam" id="PF00662">
    <property type="entry name" value="Proton_antipo_N"/>
    <property type="match status" value="1"/>
</dbReference>
<feature type="transmembrane region" description="Helical" evidence="11">
    <location>
        <begin position="610"/>
        <end position="629"/>
    </location>
</feature>
<dbReference type="PANTHER" id="PTHR43373:SF1">
    <property type="entry name" value="NA(+)_H(+) ANTIPORTER SUBUNIT A"/>
    <property type="match status" value="1"/>
</dbReference>
<evidence type="ECO:0000256" key="7">
    <source>
        <dbReference type="ARBA" id="ARBA00023065"/>
    </source>
</evidence>
<evidence type="ECO:0000256" key="4">
    <source>
        <dbReference type="ARBA" id="ARBA00022475"/>
    </source>
</evidence>
<dbReference type="InterPro" id="IPR046806">
    <property type="entry name" value="MrpA_C/MbhE"/>
</dbReference>
<evidence type="ECO:0000259" key="13">
    <source>
        <dbReference type="Pfam" id="PF00662"/>
    </source>
</evidence>
<feature type="domain" description="MrpA C-terminal/MbhD" evidence="15">
    <location>
        <begin position="593"/>
        <end position="657"/>
    </location>
</feature>
<feature type="transmembrane region" description="Helical" evidence="11">
    <location>
        <begin position="224"/>
        <end position="248"/>
    </location>
</feature>
<feature type="domain" description="NADH:quinone oxidoreductase/Mrp antiporter transmembrane" evidence="12">
    <location>
        <begin position="118"/>
        <end position="391"/>
    </location>
</feature>
<feature type="transmembrane region" description="Helical" evidence="11">
    <location>
        <begin position="69"/>
        <end position="93"/>
    </location>
</feature>
<dbReference type="InterPro" id="IPR007182">
    <property type="entry name" value="MnhB"/>
</dbReference>
<keyword evidence="7" id="KW-0406">Ion transport</keyword>
<evidence type="ECO:0000313" key="18">
    <source>
        <dbReference type="Proteomes" id="UP001172702"/>
    </source>
</evidence>
<feature type="transmembrane region" description="Helical" evidence="11">
    <location>
        <begin position="121"/>
        <end position="140"/>
    </location>
</feature>
<feature type="domain" description="Na+/H+ antiporter MnhB subunit-related protein" evidence="14">
    <location>
        <begin position="775"/>
        <end position="891"/>
    </location>
</feature>
<protein>
    <submittedName>
        <fullName evidence="17">DUF4040 family protein</fullName>
    </submittedName>
</protein>